<proteinExistence type="predicted"/>
<name>A0AAV9G2P6_LEPIR</name>
<evidence type="ECO:0000313" key="2">
    <source>
        <dbReference type="Proteomes" id="UP000218471"/>
    </source>
</evidence>
<sequence>MSFHQETNWISNNNKHYYMKVFPVIFWQPVISELESIFKKLDSYIQAQNIAEEDIVFGSHLNKRVGTLFGSRIITFEVMIHAILYRILSKDEIPKFDLNKFSKVIDDIEADFLSPTISTIEITPLFGFRSEEPKISLAENLHIEVLSDEEISKLLSSGIPMSLHNVSDNIADVLYKHAIVRVSKLTKIIGPDNRASKETKNQAHITNNTIISALQLFKFGTVFPVADISRNIGFFSIGSSMSSGYPRFGLRSSYVLSKKEIEEFLILWNKIYTLTPEKIPHFLEVALRRFADGTLRPNLEDQIIDLLISAEAIFLSSGGSDQGELKYRLAHRTALFLESEPKKQKEIFDFMKKAYDIRSKFVHGSGSKISFPKKEDGTNMNMHDFEKRTREIMRRSIFKVYDLAYQCKNTKLNIDWDDYIFPGKG</sequence>
<accession>A0AAV9G2P6</accession>
<protein>
    <submittedName>
        <fullName evidence="1">HEPN domain-containing protein</fullName>
    </submittedName>
</protein>
<dbReference type="AlphaFoldDB" id="A0AAV9G2P6"/>
<dbReference type="RefSeq" id="WP_025178072.1">
    <property type="nucleotide sequence ID" value="NZ_NKYG02000001.1"/>
</dbReference>
<gene>
    <name evidence="1" type="ORF">CFV95_013440</name>
</gene>
<organism evidence="1 2">
    <name type="scientific">Leptospira interrogans</name>
    <dbReference type="NCBI Taxonomy" id="173"/>
    <lineage>
        <taxon>Bacteria</taxon>
        <taxon>Pseudomonadati</taxon>
        <taxon>Spirochaetota</taxon>
        <taxon>Spirochaetia</taxon>
        <taxon>Leptospirales</taxon>
        <taxon>Leptospiraceae</taxon>
        <taxon>Leptospira</taxon>
    </lineage>
</organism>
<dbReference type="Proteomes" id="UP000218471">
    <property type="component" value="Unassembled WGS sequence"/>
</dbReference>
<comment type="caution">
    <text evidence="1">The sequence shown here is derived from an EMBL/GenBank/DDBJ whole genome shotgun (WGS) entry which is preliminary data.</text>
</comment>
<dbReference type="EMBL" id="NKYG02000001">
    <property type="protein sequence ID" value="KAK2619926.1"/>
    <property type="molecule type" value="Genomic_DNA"/>
</dbReference>
<reference evidence="1" key="1">
    <citation type="submission" date="2023-10" db="EMBL/GenBank/DDBJ databases">
        <title>Genomic and proteomic analysis of Leptospira interrogans strain CUDO8.</title>
        <authorList>
            <person name="Boonciew P."/>
            <person name="Kurilung A."/>
            <person name="Prapasarakul N."/>
        </authorList>
    </citation>
    <scope>NUCLEOTIDE SEQUENCE</scope>
    <source>
        <strain evidence="1">CUDO8</strain>
    </source>
</reference>
<evidence type="ECO:0000313" key="1">
    <source>
        <dbReference type="EMBL" id="KAK2619926.1"/>
    </source>
</evidence>